<protein>
    <submittedName>
        <fullName evidence="4">MAM domain-containing protein</fullName>
    </submittedName>
</protein>
<organism evidence="4">
    <name type="scientific">Anisakis simplex</name>
    <name type="common">Herring worm</name>
    <dbReference type="NCBI Taxonomy" id="6269"/>
    <lineage>
        <taxon>Eukaryota</taxon>
        <taxon>Metazoa</taxon>
        <taxon>Ecdysozoa</taxon>
        <taxon>Nematoda</taxon>
        <taxon>Chromadorea</taxon>
        <taxon>Rhabditida</taxon>
        <taxon>Spirurina</taxon>
        <taxon>Ascaridomorpha</taxon>
        <taxon>Ascaridoidea</taxon>
        <taxon>Anisakidae</taxon>
        <taxon>Anisakis</taxon>
        <taxon>Anisakis simplex complex</taxon>
    </lineage>
</organism>
<keyword evidence="3" id="KW-1185">Reference proteome</keyword>
<dbReference type="Gene3D" id="2.60.120.200">
    <property type="match status" value="1"/>
</dbReference>
<evidence type="ECO:0000313" key="2">
    <source>
        <dbReference type="EMBL" id="VDK54138.1"/>
    </source>
</evidence>
<reference evidence="4" key="1">
    <citation type="submission" date="2017-02" db="UniProtKB">
        <authorList>
            <consortium name="WormBaseParasite"/>
        </authorList>
    </citation>
    <scope>IDENTIFICATION</scope>
</reference>
<reference evidence="2 3" key="2">
    <citation type="submission" date="2018-11" db="EMBL/GenBank/DDBJ databases">
        <authorList>
            <consortium name="Pathogen Informatics"/>
        </authorList>
    </citation>
    <scope>NUCLEOTIDE SEQUENCE [LARGE SCALE GENOMIC DNA]</scope>
</reference>
<dbReference type="WBParaSite" id="ASIM_0001565901-mRNA-1">
    <property type="protein sequence ID" value="ASIM_0001565901-mRNA-1"/>
    <property type="gene ID" value="ASIM_0001565901"/>
</dbReference>
<accession>A0A0M3K3W8</accession>
<dbReference type="OrthoDB" id="5862048at2759"/>
<dbReference type="GO" id="GO:0016020">
    <property type="term" value="C:membrane"/>
    <property type="evidence" value="ECO:0007669"/>
    <property type="project" value="InterPro"/>
</dbReference>
<dbReference type="PROSITE" id="PS50060">
    <property type="entry name" value="MAM_2"/>
    <property type="match status" value="1"/>
</dbReference>
<dbReference type="InterPro" id="IPR000998">
    <property type="entry name" value="MAM_dom"/>
</dbReference>
<sequence length="332" mass="37128">MVKDLNCNFDRRAVDCLWANDESEADNQDWLIGSSPINKHKFVSLTGIEQMPVGEFAFVRLESGHSATLLTEPIRCVTDEAILTFRFWHTESAQLSVCLLEEKMPEIIDCQPIVLPQPGPAVVDIPGMGHSFRIAFKAESSEQSKGMIMIDDISVQGNICPSSLRQHGIKTSSFKSVEVPDQNVCQLLSCQFVKGQMCLYKSGRVTLSQSQFQPSDGTVFAKLFTRGRIAVLESPTFTLNAPARVHFSYRKEFGSPELFICQDSATKELENCFEIGSNSNTTEWTNDFMEILPSDTKFYVFAKLTENMRKAQLALKNFTVTDLDDNLVCSSS</sequence>
<name>A0A0M3K3W8_ANISI</name>
<dbReference type="EMBL" id="UYRR01032091">
    <property type="protein sequence ID" value="VDK54138.1"/>
    <property type="molecule type" value="Genomic_DNA"/>
</dbReference>
<dbReference type="Proteomes" id="UP000267096">
    <property type="component" value="Unassembled WGS sequence"/>
</dbReference>
<dbReference type="Pfam" id="PF00629">
    <property type="entry name" value="MAM"/>
    <property type="match status" value="1"/>
</dbReference>
<evidence type="ECO:0000313" key="3">
    <source>
        <dbReference type="Proteomes" id="UP000267096"/>
    </source>
</evidence>
<evidence type="ECO:0000313" key="4">
    <source>
        <dbReference type="WBParaSite" id="ASIM_0001565901-mRNA-1"/>
    </source>
</evidence>
<dbReference type="SMART" id="SM00137">
    <property type="entry name" value="MAM"/>
    <property type="match status" value="1"/>
</dbReference>
<proteinExistence type="predicted"/>
<evidence type="ECO:0000259" key="1">
    <source>
        <dbReference type="PROSITE" id="PS50060"/>
    </source>
</evidence>
<feature type="domain" description="MAM" evidence="1">
    <location>
        <begin position="5"/>
        <end position="162"/>
    </location>
</feature>
<dbReference type="AlphaFoldDB" id="A0A0M3K3W8"/>
<dbReference type="InterPro" id="IPR013320">
    <property type="entry name" value="ConA-like_dom_sf"/>
</dbReference>
<gene>
    <name evidence="2" type="ORF">ASIM_LOCUS15066</name>
</gene>
<dbReference type="SUPFAM" id="SSF49899">
    <property type="entry name" value="Concanavalin A-like lectins/glucanases"/>
    <property type="match status" value="1"/>
</dbReference>